<protein>
    <submittedName>
        <fullName evidence="1">Uncharacterized protein</fullName>
    </submittedName>
</protein>
<reference evidence="1 2" key="1">
    <citation type="journal article" date="2016" name="Genome Announc.">
        <title>Complete Genome Sequence of Bacillus megaterium Bacteriophage Eldridge.</title>
        <authorList>
            <person name="Reveille A.M."/>
            <person name="Eldridge K.A."/>
            <person name="Temple L.M."/>
        </authorList>
    </citation>
    <scope>NUCLEOTIDE SEQUENCE [LARGE SCALE GENOMIC DNA]</scope>
</reference>
<keyword evidence="2" id="KW-1185">Reference proteome</keyword>
<evidence type="ECO:0000313" key="2">
    <source>
        <dbReference type="Proteomes" id="UP000204502"/>
    </source>
</evidence>
<proteinExistence type="predicted"/>
<evidence type="ECO:0000313" key="1">
    <source>
        <dbReference type="EMBL" id="AMB18806.1"/>
    </source>
</evidence>
<dbReference type="RefSeq" id="YP_009274930.1">
    <property type="nucleotide sequence ID" value="NC_030920.1"/>
</dbReference>
<name>A0A109ZVU9_9CAUD</name>
<gene>
    <name evidence="1" type="ORF">Eldridge_0226</name>
</gene>
<dbReference type="OrthoDB" id="36657at10239"/>
<dbReference type="KEGG" id="vg:28801885"/>
<sequence>MEPFEIVKLLKKVDVDPNIHSVLTLDYLTGIDSLDRGNQPTEEEWYAMGLIEGLIEGGDK</sequence>
<organism evidence="1 2">
    <name type="scientific">Bacillus phage Eldridge</name>
    <dbReference type="NCBI Taxonomy" id="1776293"/>
    <lineage>
        <taxon>Viruses</taxon>
        <taxon>Duplodnaviria</taxon>
        <taxon>Heunggongvirae</taxon>
        <taxon>Uroviricota</taxon>
        <taxon>Caudoviricetes</taxon>
        <taxon>Herelleviridae</taxon>
        <taxon>Bastillevirinae</taxon>
        <taxon>Eldridgevirus</taxon>
        <taxon>Eldridgevirus eldridge</taxon>
    </lineage>
</organism>
<dbReference type="EMBL" id="KU253712">
    <property type="protein sequence ID" value="AMB18806.1"/>
    <property type="molecule type" value="Genomic_DNA"/>
</dbReference>
<dbReference type="GeneID" id="28801885"/>
<accession>A0A109ZVU9</accession>
<dbReference type="Proteomes" id="UP000204502">
    <property type="component" value="Segment"/>
</dbReference>